<name>A0A165JFS7_EXIGL</name>
<evidence type="ECO:0000313" key="2">
    <source>
        <dbReference type="EMBL" id="KZV94777.1"/>
    </source>
</evidence>
<dbReference type="EMBL" id="KV425967">
    <property type="protein sequence ID" value="KZV94777.1"/>
    <property type="molecule type" value="Genomic_DNA"/>
</dbReference>
<keyword evidence="3" id="KW-1185">Reference proteome</keyword>
<accession>A0A165JFS7</accession>
<feature type="compositionally biased region" description="Basic and acidic residues" evidence="1">
    <location>
        <begin position="41"/>
        <end position="58"/>
    </location>
</feature>
<proteinExistence type="predicted"/>
<dbReference type="AlphaFoldDB" id="A0A165JFS7"/>
<reference evidence="2 3" key="1">
    <citation type="journal article" date="2016" name="Mol. Biol. Evol.">
        <title>Comparative Genomics of Early-Diverging Mushroom-Forming Fungi Provides Insights into the Origins of Lignocellulose Decay Capabilities.</title>
        <authorList>
            <person name="Nagy L.G."/>
            <person name="Riley R."/>
            <person name="Tritt A."/>
            <person name="Adam C."/>
            <person name="Daum C."/>
            <person name="Floudas D."/>
            <person name="Sun H."/>
            <person name="Yadav J.S."/>
            <person name="Pangilinan J."/>
            <person name="Larsson K.H."/>
            <person name="Matsuura K."/>
            <person name="Barry K."/>
            <person name="Labutti K."/>
            <person name="Kuo R."/>
            <person name="Ohm R.A."/>
            <person name="Bhattacharya S.S."/>
            <person name="Shirouzu T."/>
            <person name="Yoshinaga Y."/>
            <person name="Martin F.M."/>
            <person name="Grigoriev I.V."/>
            <person name="Hibbett D.S."/>
        </authorList>
    </citation>
    <scope>NUCLEOTIDE SEQUENCE [LARGE SCALE GENOMIC DNA]</scope>
    <source>
        <strain evidence="2 3">HHB12029</strain>
    </source>
</reference>
<evidence type="ECO:0000313" key="3">
    <source>
        <dbReference type="Proteomes" id="UP000077266"/>
    </source>
</evidence>
<sequence length="305" mass="33689">MTTHSPRTWDPPSFAPGLTLDLGEAQGSVGPSAWASPGSNETHHSFPDHGLGHDHDPNEGNAAPADWNDAVLAYFRADDAQAALPDLRLRIAEVEEHLMQNEAILLAVRRMNQEAHETQRTDDQLSSNRTCSFAMLWKWFGRPSSVQAPIRLPRHMFQASYTAEANISRQVETMREQAIDLKAETSGCREGATGLLFADCFEVVCQLADIYLPSTATSQSVELMLASHRLRAEEDSVENNRRLLADIGKALADLQASHLLLGEVLNTIEASCESERRARGSFAPMVQVDVVNQYKGKSCLPLRRT</sequence>
<dbReference type="InParanoid" id="A0A165JFS7"/>
<organism evidence="2 3">
    <name type="scientific">Exidia glandulosa HHB12029</name>
    <dbReference type="NCBI Taxonomy" id="1314781"/>
    <lineage>
        <taxon>Eukaryota</taxon>
        <taxon>Fungi</taxon>
        <taxon>Dikarya</taxon>
        <taxon>Basidiomycota</taxon>
        <taxon>Agaricomycotina</taxon>
        <taxon>Agaricomycetes</taxon>
        <taxon>Auriculariales</taxon>
        <taxon>Exidiaceae</taxon>
        <taxon>Exidia</taxon>
    </lineage>
</organism>
<protein>
    <submittedName>
        <fullName evidence="2">Uncharacterized protein</fullName>
    </submittedName>
</protein>
<dbReference type="Proteomes" id="UP000077266">
    <property type="component" value="Unassembled WGS sequence"/>
</dbReference>
<gene>
    <name evidence="2" type="ORF">EXIGLDRAFT_748459</name>
</gene>
<evidence type="ECO:0000256" key="1">
    <source>
        <dbReference type="SAM" id="MobiDB-lite"/>
    </source>
</evidence>
<feature type="region of interest" description="Disordered" evidence="1">
    <location>
        <begin position="25"/>
        <end position="64"/>
    </location>
</feature>